<evidence type="ECO:0000313" key="17">
    <source>
        <dbReference type="Proteomes" id="UP000355283"/>
    </source>
</evidence>
<proteinExistence type="inferred from homology"/>
<dbReference type="SUPFAM" id="SSF53383">
    <property type="entry name" value="PLP-dependent transferases"/>
    <property type="match status" value="1"/>
</dbReference>
<keyword evidence="8" id="KW-0007">Acetylation</keyword>
<dbReference type="OrthoDB" id="298012at2759"/>
<dbReference type="Gene3D" id="3.90.1150.10">
    <property type="entry name" value="Aspartate Aminotransferase, domain 1"/>
    <property type="match status" value="1"/>
</dbReference>
<dbReference type="Pfam" id="PF01842">
    <property type="entry name" value="ACT"/>
    <property type="match status" value="1"/>
</dbReference>
<dbReference type="InterPro" id="IPR006236">
    <property type="entry name" value="PGDH"/>
</dbReference>
<reference evidence="16 17" key="1">
    <citation type="submission" date="2019-01" db="EMBL/GenBank/DDBJ databases">
        <title>Nuclear Genome Assembly of the Microalgal Biofuel strain Nannochloropsis salina CCMP1776.</title>
        <authorList>
            <person name="Hovde B."/>
        </authorList>
    </citation>
    <scope>NUCLEOTIDE SEQUENCE [LARGE SCALE GENOMIC DNA]</scope>
    <source>
        <strain evidence="16 17">CCMP1776</strain>
    </source>
</reference>
<dbReference type="InterPro" id="IPR002912">
    <property type="entry name" value="ACT_dom"/>
</dbReference>
<dbReference type="SUPFAM" id="SSF52283">
    <property type="entry name" value="Formate/glycerate dehydrogenase catalytic domain-like"/>
    <property type="match status" value="1"/>
</dbReference>
<evidence type="ECO:0000313" key="16">
    <source>
        <dbReference type="EMBL" id="TFJ87571.1"/>
    </source>
</evidence>
<name>A0A4D9D774_9STRA</name>
<dbReference type="InterPro" id="IPR006271">
    <property type="entry name" value="Pser_aminoTfrase_methanosarc"/>
</dbReference>
<evidence type="ECO:0000256" key="11">
    <source>
        <dbReference type="ARBA" id="ARBA00023299"/>
    </source>
</evidence>
<dbReference type="Pfam" id="PF00389">
    <property type="entry name" value="2-Hacid_dh"/>
    <property type="match status" value="1"/>
</dbReference>
<dbReference type="CDD" id="cd04902">
    <property type="entry name" value="ACT_3PGDH-xct"/>
    <property type="match status" value="1"/>
</dbReference>
<dbReference type="Gene3D" id="3.40.640.10">
    <property type="entry name" value="Type I PLP-dependent aspartate aminotransferase-like (Major domain)"/>
    <property type="match status" value="1"/>
</dbReference>
<organism evidence="16 17">
    <name type="scientific">Nannochloropsis salina CCMP1776</name>
    <dbReference type="NCBI Taxonomy" id="1027361"/>
    <lineage>
        <taxon>Eukaryota</taxon>
        <taxon>Sar</taxon>
        <taxon>Stramenopiles</taxon>
        <taxon>Ochrophyta</taxon>
        <taxon>Eustigmatophyceae</taxon>
        <taxon>Eustigmatales</taxon>
        <taxon>Monodopsidaceae</taxon>
        <taxon>Microchloropsis</taxon>
        <taxon>Microchloropsis salina</taxon>
    </lineage>
</organism>
<dbReference type="EC" id="1.1.1.95" evidence="4 13"/>
<dbReference type="NCBIfam" id="TIGR01327">
    <property type="entry name" value="PGDH"/>
    <property type="match status" value="1"/>
</dbReference>
<dbReference type="Pfam" id="PF19304">
    <property type="entry name" value="PGDH_inter"/>
    <property type="match status" value="1"/>
</dbReference>
<dbReference type="GO" id="GO:0004648">
    <property type="term" value="F:O-phospho-L-serine:2-oxoglutarate aminotransferase activity"/>
    <property type="evidence" value="ECO:0007669"/>
    <property type="project" value="InterPro"/>
</dbReference>
<dbReference type="GO" id="GO:0006564">
    <property type="term" value="P:L-serine biosynthetic process"/>
    <property type="evidence" value="ECO:0007669"/>
    <property type="project" value="UniProtKB-KW"/>
</dbReference>
<dbReference type="SUPFAM" id="SSF51735">
    <property type="entry name" value="NAD(P)-binding Rossmann-fold domains"/>
    <property type="match status" value="1"/>
</dbReference>
<evidence type="ECO:0000256" key="9">
    <source>
        <dbReference type="ARBA" id="ARBA00023002"/>
    </source>
</evidence>
<dbReference type="PROSITE" id="PS51671">
    <property type="entry name" value="ACT"/>
    <property type="match status" value="1"/>
</dbReference>
<comment type="similarity">
    <text evidence="2 13">Belongs to the D-isomer specific 2-hydroxyacid dehydrogenase family.</text>
</comment>
<dbReference type="SUPFAM" id="SSF55021">
    <property type="entry name" value="ACT-like"/>
    <property type="match status" value="1"/>
</dbReference>
<dbReference type="GO" id="GO:0051287">
    <property type="term" value="F:NAD binding"/>
    <property type="evidence" value="ECO:0007669"/>
    <property type="project" value="UniProtKB-UniRule"/>
</dbReference>
<evidence type="ECO:0000256" key="3">
    <source>
        <dbReference type="ARBA" id="ARBA00011881"/>
    </source>
</evidence>
<evidence type="ECO:0000256" key="1">
    <source>
        <dbReference type="ARBA" id="ARBA00005216"/>
    </source>
</evidence>
<dbReference type="NCBIfam" id="NF002841">
    <property type="entry name" value="PRK03080.1-2"/>
    <property type="match status" value="1"/>
</dbReference>
<keyword evidence="17" id="KW-1185">Reference proteome</keyword>
<keyword evidence="10 13" id="KW-0520">NAD</keyword>
<evidence type="ECO:0000256" key="14">
    <source>
        <dbReference type="SAM" id="MobiDB-lite"/>
    </source>
</evidence>
<accession>A0A4D9D774</accession>
<dbReference type="InterPro" id="IPR015421">
    <property type="entry name" value="PyrdxlP-dep_Trfase_major"/>
</dbReference>
<dbReference type="Gene3D" id="3.30.70.260">
    <property type="match status" value="1"/>
</dbReference>
<evidence type="ECO:0000256" key="4">
    <source>
        <dbReference type="ARBA" id="ARBA00013143"/>
    </source>
</evidence>
<evidence type="ECO:0000256" key="13">
    <source>
        <dbReference type="RuleBase" id="RU363003"/>
    </source>
</evidence>
<evidence type="ECO:0000259" key="15">
    <source>
        <dbReference type="PROSITE" id="PS51671"/>
    </source>
</evidence>
<dbReference type="FunFam" id="3.40.50.720:FF:000021">
    <property type="entry name" value="D-3-phosphoglycerate dehydrogenase"/>
    <property type="match status" value="1"/>
</dbReference>
<dbReference type="PANTHER" id="PTHR42938">
    <property type="entry name" value="FORMATE DEHYDROGENASE 1"/>
    <property type="match status" value="1"/>
</dbReference>
<dbReference type="Gene3D" id="3.30.1330.90">
    <property type="entry name" value="D-3-phosphoglycerate dehydrogenase, domain 3"/>
    <property type="match status" value="1"/>
</dbReference>
<dbReference type="Gene3D" id="3.40.50.720">
    <property type="entry name" value="NAD(P)-binding Rossmann-like Domain"/>
    <property type="match status" value="2"/>
</dbReference>
<dbReference type="InterPro" id="IPR015424">
    <property type="entry name" value="PyrdxlP-dep_Trfase"/>
</dbReference>
<dbReference type="CDD" id="cd12173">
    <property type="entry name" value="PGDH_4"/>
    <property type="match status" value="1"/>
</dbReference>
<evidence type="ECO:0000256" key="10">
    <source>
        <dbReference type="ARBA" id="ARBA00023027"/>
    </source>
</evidence>
<dbReference type="NCBIfam" id="TIGR01365">
    <property type="entry name" value="serC_2"/>
    <property type="match status" value="1"/>
</dbReference>
<dbReference type="InterPro" id="IPR045626">
    <property type="entry name" value="PGDH_ASB_dom"/>
</dbReference>
<dbReference type="EMBL" id="SDOX01000005">
    <property type="protein sequence ID" value="TFJ87571.1"/>
    <property type="molecule type" value="Genomic_DNA"/>
</dbReference>
<keyword evidence="9 13" id="KW-0560">Oxidoreductase</keyword>
<dbReference type="InterPro" id="IPR045865">
    <property type="entry name" value="ACT-like_dom_sf"/>
</dbReference>
<dbReference type="UniPathway" id="UPA00135">
    <property type="reaction ID" value="UER00196"/>
</dbReference>
<keyword evidence="7 13" id="KW-0028">Amino-acid biosynthesis</keyword>
<dbReference type="InterPro" id="IPR029753">
    <property type="entry name" value="D-isomer_DH_CS"/>
</dbReference>
<comment type="catalytic activity">
    <reaction evidence="12 13">
        <text>(2R)-3-phosphoglycerate + NAD(+) = 3-phosphooxypyruvate + NADH + H(+)</text>
        <dbReference type="Rhea" id="RHEA:12641"/>
        <dbReference type="ChEBI" id="CHEBI:15378"/>
        <dbReference type="ChEBI" id="CHEBI:18110"/>
        <dbReference type="ChEBI" id="CHEBI:57540"/>
        <dbReference type="ChEBI" id="CHEBI:57945"/>
        <dbReference type="ChEBI" id="CHEBI:58272"/>
        <dbReference type="EC" id="1.1.1.95"/>
    </reaction>
</comment>
<dbReference type="InterPro" id="IPR029752">
    <property type="entry name" value="D-isomer_DH_CS1"/>
</dbReference>
<protein>
    <recommendedName>
        <fullName evidence="5 13">D-3-phosphoglycerate dehydrogenase</fullName>
        <ecNumber evidence="4 13">1.1.1.95</ecNumber>
    </recommendedName>
</protein>
<comment type="caution">
    <text evidence="16">The sequence shown here is derived from an EMBL/GenBank/DDBJ whole genome shotgun (WGS) entry which is preliminary data.</text>
</comment>
<dbReference type="SUPFAM" id="SSF143548">
    <property type="entry name" value="Serine metabolism enzymes domain"/>
    <property type="match status" value="1"/>
</dbReference>
<evidence type="ECO:0000256" key="6">
    <source>
        <dbReference type="ARBA" id="ARBA00022553"/>
    </source>
</evidence>
<evidence type="ECO:0000256" key="5">
    <source>
        <dbReference type="ARBA" id="ARBA00021582"/>
    </source>
</evidence>
<dbReference type="PROSITE" id="PS00671">
    <property type="entry name" value="D_2_HYDROXYACID_DH_3"/>
    <property type="match status" value="1"/>
</dbReference>
<evidence type="ECO:0000256" key="7">
    <source>
        <dbReference type="ARBA" id="ARBA00022605"/>
    </source>
</evidence>
<sequence length="962" mass="104667">MLSRAVTGLQASGKAGIVTGRRNISHTQARLAKILLSDATDKICAEQFKARGHDVDSKPGLSKEELKQIIGQYDGLVVRSATKVTKDILAAATNLKVVGRAGTGVDNIDTPAATMQGVLVVNTPGGNTISTAELTFTHMLALSRNIPQAVASLKAGKWERSKYTGTELTGKTLAVIGLGRIGREVARWGRAFGMTTIGFDPIVSAAAARSAGIEPVPLDELWAKADFITLHTPLTKDTRYLINADTLKKCKKGVRIINCARGGIIDEKALLAALESGHVGGASLDVYETEPPGEAERPLINHPRIVSTPHLGANTKDAQVRVAKDIAIQLSDILEQKDFVGVVNAPNIDFARKSQLIPYIQLAEKIGSLQAQLIGSGKIKRINVTMQGKDVAVSEMSDSIKIAVLKGTLSHLLDQDVNFLNAGPLASDMGLSVNSMLVERQDTQFSNTIKVDFEMDGFLNFSRSISGTVFGGSELRIFEIDGFKTDIPPTGSVVFFNNLDRPGALKAIANVLSKNHCNISHFSLGRQTKAGKALGAITLDEPVPQNVLEEIGVLPDISNCSQVQLLDMPDKVFRIHQKSTPAYVAGDARPHVRPEHPQFSSGPTKKRPGYSYSALGTDCLGRSHRSKIGKAKLKLAIDESKRLLQLPEDYRLGIVPASDTGAYEMAMWSMLGERPVDIFYWESFGKGWFTDAVSHLGLRDSVGVHEYSADYGLLPDMTKYNPKHDTLFTYNGTTSGARIKDADWIADDREGLTFNDATSAAFAMPMAWPKLDVTTYSWQKVLGGEGGHGVIILSPRAVERLERYKPKWPLPKIFRMTKKGKLDEALFEGSTINTPSMLCVEDYLDALAWADTVGGLEGLVARSVKNYKVVEKFVEENAWISFLVKDPSIRSTTSVCLELDLSKEQVKAFTSLLEKEGVALDIGSYRDAPPGLRLWCGATVDSEDLEALMPWLSWAYAEVTKK</sequence>
<dbReference type="InterPro" id="IPR006140">
    <property type="entry name" value="D-isomer_DH_NAD-bd"/>
</dbReference>
<dbReference type="InterPro" id="IPR036291">
    <property type="entry name" value="NAD(P)-bd_dom_sf"/>
</dbReference>
<dbReference type="PROSITE" id="PS00670">
    <property type="entry name" value="D_2_HYDROXYACID_DH_2"/>
    <property type="match status" value="1"/>
</dbReference>
<gene>
    <name evidence="16" type="ORF">NSK_000922</name>
</gene>
<keyword evidence="11 13" id="KW-0718">Serine biosynthesis</keyword>
<keyword evidence="6" id="KW-0597">Phosphoprotein</keyword>
<dbReference type="InterPro" id="IPR006139">
    <property type="entry name" value="D-isomer_2_OHA_DH_cat_dom"/>
</dbReference>
<evidence type="ECO:0000256" key="8">
    <source>
        <dbReference type="ARBA" id="ARBA00022990"/>
    </source>
</evidence>
<evidence type="ECO:0000256" key="2">
    <source>
        <dbReference type="ARBA" id="ARBA00005854"/>
    </source>
</evidence>
<dbReference type="AlphaFoldDB" id="A0A4D9D774"/>
<feature type="region of interest" description="Disordered" evidence="14">
    <location>
        <begin position="587"/>
        <end position="607"/>
    </location>
</feature>
<dbReference type="Proteomes" id="UP000355283">
    <property type="component" value="Unassembled WGS sequence"/>
</dbReference>
<dbReference type="InterPro" id="IPR029009">
    <property type="entry name" value="ASB_dom_sf"/>
</dbReference>
<evidence type="ECO:0000256" key="12">
    <source>
        <dbReference type="ARBA" id="ARBA00048731"/>
    </source>
</evidence>
<dbReference type="InterPro" id="IPR015422">
    <property type="entry name" value="PyrdxlP-dep_Trfase_small"/>
</dbReference>
<comment type="subunit">
    <text evidence="3">Homotetramer.</text>
</comment>
<dbReference type="PROSITE" id="PS00065">
    <property type="entry name" value="D_2_HYDROXYACID_DH_1"/>
    <property type="match status" value="1"/>
</dbReference>
<dbReference type="Pfam" id="PF02826">
    <property type="entry name" value="2-Hacid_dh_C"/>
    <property type="match status" value="1"/>
</dbReference>
<comment type="pathway">
    <text evidence="1 13">Amino-acid biosynthesis; L-serine biosynthesis; L-serine from 3-phospho-D-glycerate: step 1/3.</text>
</comment>
<feature type="domain" description="ACT" evidence="15">
    <location>
        <begin position="493"/>
        <end position="568"/>
    </location>
</feature>
<dbReference type="PANTHER" id="PTHR42938:SF22">
    <property type="entry name" value="D-3-PHOSPHOGLYCERATE DEHYDROGENASE"/>
    <property type="match status" value="1"/>
</dbReference>
<dbReference type="GO" id="GO:0004617">
    <property type="term" value="F:phosphoglycerate dehydrogenase activity"/>
    <property type="evidence" value="ECO:0007669"/>
    <property type="project" value="UniProtKB-EC"/>
</dbReference>